<evidence type="ECO:0000313" key="2">
    <source>
        <dbReference type="EMBL" id="QKG81144.1"/>
    </source>
</evidence>
<dbReference type="SUPFAM" id="SSF53448">
    <property type="entry name" value="Nucleotide-diphospho-sugar transferases"/>
    <property type="match status" value="1"/>
</dbReference>
<dbReference type="Gene3D" id="3.90.550.10">
    <property type="entry name" value="Spore Coat Polysaccharide Biosynthesis Protein SpsA, Chain A"/>
    <property type="match status" value="1"/>
</dbReference>
<dbReference type="GO" id="GO:0016740">
    <property type="term" value="F:transferase activity"/>
    <property type="evidence" value="ECO:0007669"/>
    <property type="project" value="UniProtKB-KW"/>
</dbReference>
<dbReference type="KEGG" id="ttz:FHG85_12995"/>
<evidence type="ECO:0000313" key="3">
    <source>
        <dbReference type="Proteomes" id="UP000500961"/>
    </source>
</evidence>
<dbReference type="RefSeq" id="WP_173076614.1">
    <property type="nucleotide sequence ID" value="NZ_CP041345.1"/>
</dbReference>
<dbReference type="EMBL" id="CP041345">
    <property type="protein sequence ID" value="QKG81144.1"/>
    <property type="molecule type" value="Genomic_DNA"/>
</dbReference>
<protein>
    <submittedName>
        <fullName evidence="2">Nucleotidyltransferase</fullName>
    </submittedName>
</protein>
<evidence type="ECO:0000259" key="1">
    <source>
        <dbReference type="Pfam" id="PF00483"/>
    </source>
</evidence>
<dbReference type="Pfam" id="PF00483">
    <property type="entry name" value="NTP_transferase"/>
    <property type="match status" value="1"/>
</dbReference>
<dbReference type="InterPro" id="IPR029044">
    <property type="entry name" value="Nucleotide-diphossugar_trans"/>
</dbReference>
<organism evidence="2 3">
    <name type="scientific">Tenuifilum thalassicum</name>
    <dbReference type="NCBI Taxonomy" id="2590900"/>
    <lineage>
        <taxon>Bacteria</taxon>
        <taxon>Pseudomonadati</taxon>
        <taxon>Bacteroidota</taxon>
        <taxon>Bacteroidia</taxon>
        <taxon>Bacteroidales</taxon>
        <taxon>Tenuifilaceae</taxon>
        <taxon>Tenuifilum</taxon>
    </lineage>
</organism>
<sequence length="302" mass="33830">MKPTLIVLAAGMGSRYGGLKQVDALGPNGETIIDYSVYDALKAGFGKVVFVIRKSIEKDFIKVFGNRFDPGIKMEIAFQELDMLPSGFKVPEGREKPWGTAHAVWVARNVVNEPFAVINADDFYGYDTFRVMAEALSEPNLKGGSYFMVGYKLGNTLSEQGAVSRGVCSTDENGYLKDVVERTHIERINGVVKYKDENGNLVEVDENVPVSMNFWGFTPDFFEYTEKQMTDFFSNQIENAKAEFYIPTVVNKAIKEGYAKCKVLDTKAAWFGVTYPGDRPMVVNKFKELAEKGEYPSPLWSK</sequence>
<keyword evidence="3" id="KW-1185">Reference proteome</keyword>
<dbReference type="Proteomes" id="UP000500961">
    <property type="component" value="Chromosome"/>
</dbReference>
<name>A0A7D4C234_9BACT</name>
<dbReference type="InterPro" id="IPR005835">
    <property type="entry name" value="NTP_transferase_dom"/>
</dbReference>
<keyword evidence="2" id="KW-0808">Transferase</keyword>
<dbReference type="AlphaFoldDB" id="A0A7D4C234"/>
<gene>
    <name evidence="2" type="ORF">FHG85_12995</name>
</gene>
<feature type="domain" description="Nucleotidyl transferase" evidence="1">
    <location>
        <begin position="6"/>
        <end position="148"/>
    </location>
</feature>
<reference evidence="2 3" key="1">
    <citation type="submission" date="2019-07" db="EMBL/GenBank/DDBJ databases">
        <title>Thalassofilum flectens gen. nov., sp. nov., a novel moderate thermophilic anaerobe from a shallow sea hot spring in Kunashir Island (Russia), representing a new family in the order Bacteroidales, and proposal of Thalassofilacea fam. nov.</title>
        <authorList>
            <person name="Kochetkova T.V."/>
            <person name="Podosokorskaya O.A."/>
            <person name="Novikov A."/>
            <person name="Elcheninov A.G."/>
            <person name="Toshchakov S.V."/>
            <person name="Kublanov I.V."/>
        </authorList>
    </citation>
    <scope>NUCLEOTIDE SEQUENCE [LARGE SCALE GENOMIC DNA]</scope>
    <source>
        <strain evidence="2 3">38-H</strain>
    </source>
</reference>
<proteinExistence type="predicted"/>
<accession>A0A7D4C234</accession>